<dbReference type="InterPro" id="IPR000219">
    <property type="entry name" value="DH_dom"/>
</dbReference>
<dbReference type="PROSITE" id="PS50010">
    <property type="entry name" value="DH_2"/>
    <property type="match status" value="1"/>
</dbReference>
<comment type="caution">
    <text evidence="2">The sequence shown here is derived from an EMBL/GenBank/DDBJ whole genome shotgun (WGS) entry which is preliminary data.</text>
</comment>
<dbReference type="EMBL" id="BPLR01020241">
    <property type="protein sequence ID" value="GIX76265.1"/>
    <property type="molecule type" value="Genomic_DNA"/>
</dbReference>
<dbReference type="SUPFAM" id="SSF50729">
    <property type="entry name" value="PH domain-like"/>
    <property type="match status" value="1"/>
</dbReference>
<organism evidence="2 3">
    <name type="scientific">Caerostris extrusa</name>
    <name type="common">Bark spider</name>
    <name type="synonym">Caerostris bankana</name>
    <dbReference type="NCBI Taxonomy" id="172846"/>
    <lineage>
        <taxon>Eukaryota</taxon>
        <taxon>Metazoa</taxon>
        <taxon>Ecdysozoa</taxon>
        <taxon>Arthropoda</taxon>
        <taxon>Chelicerata</taxon>
        <taxon>Arachnida</taxon>
        <taxon>Araneae</taxon>
        <taxon>Araneomorphae</taxon>
        <taxon>Entelegynae</taxon>
        <taxon>Araneoidea</taxon>
        <taxon>Araneidae</taxon>
        <taxon>Caerostris</taxon>
    </lineage>
</organism>
<keyword evidence="3" id="KW-1185">Reference proteome</keyword>
<dbReference type="InterPro" id="IPR035899">
    <property type="entry name" value="DBL_dom_sf"/>
</dbReference>
<dbReference type="GO" id="GO:0005085">
    <property type="term" value="F:guanyl-nucleotide exchange factor activity"/>
    <property type="evidence" value="ECO:0007669"/>
    <property type="project" value="InterPro"/>
</dbReference>
<accession>A0AAV4MWV8</accession>
<feature type="domain" description="DH" evidence="1">
    <location>
        <begin position="1"/>
        <end position="118"/>
    </location>
</feature>
<gene>
    <name evidence="2" type="ORF">CEXT_59071</name>
</gene>
<dbReference type="Gene3D" id="2.30.29.30">
    <property type="entry name" value="Pleckstrin-homology domain (PH domain)/Phosphotyrosine-binding domain (PTB)"/>
    <property type="match status" value="1"/>
</dbReference>
<dbReference type="InterPro" id="IPR011993">
    <property type="entry name" value="PH-like_dom_sf"/>
</dbReference>
<proteinExistence type="predicted"/>
<evidence type="ECO:0000313" key="2">
    <source>
        <dbReference type="EMBL" id="GIX76265.1"/>
    </source>
</evidence>
<dbReference type="InterPro" id="IPR040181">
    <property type="entry name" value="PKHG5/7"/>
</dbReference>
<evidence type="ECO:0000313" key="3">
    <source>
        <dbReference type="Proteomes" id="UP001054945"/>
    </source>
</evidence>
<dbReference type="Pfam" id="PF00621">
    <property type="entry name" value="RhoGEF"/>
    <property type="match status" value="1"/>
</dbReference>
<dbReference type="GO" id="GO:0007266">
    <property type="term" value="P:Rho protein signal transduction"/>
    <property type="evidence" value="ECO:0007669"/>
    <property type="project" value="TreeGrafter"/>
</dbReference>
<evidence type="ECO:0000259" key="1">
    <source>
        <dbReference type="PROSITE" id="PS50010"/>
    </source>
</evidence>
<dbReference type="SUPFAM" id="SSF48065">
    <property type="entry name" value="DBL homology domain (DH-domain)"/>
    <property type="match status" value="1"/>
</dbReference>
<dbReference type="PANTHER" id="PTHR13217:SF6">
    <property type="entry name" value="PLECKSTRIN HOMOLOGY DOMAIN-CONTAINING FAMILY G MEMBER 7"/>
    <property type="match status" value="1"/>
</dbReference>
<name>A0AAV4MWV8_CAEEX</name>
<dbReference type="Proteomes" id="UP001054945">
    <property type="component" value="Unassembled WGS sequence"/>
</dbReference>
<dbReference type="AlphaFoldDB" id="A0AAV4MWV8"/>
<protein>
    <submittedName>
        <fullName evidence="2">Regulation of rho protein signal transduction</fullName>
    </submittedName>
</protein>
<reference evidence="2 3" key="1">
    <citation type="submission" date="2021-06" db="EMBL/GenBank/DDBJ databases">
        <title>Caerostris extrusa draft genome.</title>
        <authorList>
            <person name="Kono N."/>
            <person name="Arakawa K."/>
        </authorList>
    </citation>
    <scope>NUCLEOTIDE SEQUENCE [LARGE SCALE GENOMIC DNA]</scope>
</reference>
<sequence length="310" mass="35734">MTNTQDILVTYAFCKEFLSLILQKTTGGDIDTTEVLVKLFQKSSKAHALTQAYHRYTLNYINALNYLETLRRQVEFNEFEKWCSRDVRCKKLQLTDLLVSPVQHIMRVPLILKDIENHFLKFKRSIVWPSVFELDPKAFIPDFLKQPLAKQPCERLIVSPRRQIVLEGPLHLLDSGKPSEAFKSSITENWASTSNKSTPTHEAGYKYIVYKQPLSLDRFFIHDVNTQDGAANNLKNAFVLVCLNRFQQIVTVHTFQASSESAKALWLSKLRDTMDRWKRTLQNTVFRNQRTSSNTATTTVQATNSITTVK</sequence>
<dbReference type="Gene3D" id="1.20.900.10">
    <property type="entry name" value="Dbl homology (DH) domain"/>
    <property type="match status" value="1"/>
</dbReference>
<dbReference type="PANTHER" id="PTHR13217">
    <property type="entry name" value="PLECKSTRIN HOMOLOGY DOMAIN-CONTAINING FAMILY G MEMBER 7"/>
    <property type="match status" value="1"/>
</dbReference>